<dbReference type="EMBL" id="GBXM01041561">
    <property type="protein sequence ID" value="JAH67016.1"/>
    <property type="molecule type" value="Transcribed_RNA"/>
</dbReference>
<evidence type="ECO:0000313" key="1">
    <source>
        <dbReference type="EMBL" id="JAH67016.1"/>
    </source>
</evidence>
<accession>A0A0E9UMN8</accession>
<reference evidence="1" key="1">
    <citation type="submission" date="2014-11" db="EMBL/GenBank/DDBJ databases">
        <authorList>
            <person name="Amaro Gonzalez C."/>
        </authorList>
    </citation>
    <scope>NUCLEOTIDE SEQUENCE</scope>
</reference>
<dbReference type="AlphaFoldDB" id="A0A0E9UMN8"/>
<reference evidence="1" key="2">
    <citation type="journal article" date="2015" name="Fish Shellfish Immunol.">
        <title>Early steps in the European eel (Anguilla anguilla)-Vibrio vulnificus interaction in the gills: Role of the RtxA13 toxin.</title>
        <authorList>
            <person name="Callol A."/>
            <person name="Pajuelo D."/>
            <person name="Ebbesson L."/>
            <person name="Teles M."/>
            <person name="MacKenzie S."/>
            <person name="Amaro C."/>
        </authorList>
    </citation>
    <scope>NUCLEOTIDE SEQUENCE</scope>
</reference>
<name>A0A0E9UMN8_ANGAN</name>
<protein>
    <submittedName>
        <fullName evidence="1">Uncharacterized protein</fullName>
    </submittedName>
</protein>
<organism evidence="1">
    <name type="scientific">Anguilla anguilla</name>
    <name type="common">European freshwater eel</name>
    <name type="synonym">Muraena anguilla</name>
    <dbReference type="NCBI Taxonomy" id="7936"/>
    <lineage>
        <taxon>Eukaryota</taxon>
        <taxon>Metazoa</taxon>
        <taxon>Chordata</taxon>
        <taxon>Craniata</taxon>
        <taxon>Vertebrata</taxon>
        <taxon>Euteleostomi</taxon>
        <taxon>Actinopterygii</taxon>
        <taxon>Neopterygii</taxon>
        <taxon>Teleostei</taxon>
        <taxon>Anguilliformes</taxon>
        <taxon>Anguillidae</taxon>
        <taxon>Anguilla</taxon>
    </lineage>
</organism>
<sequence length="56" mass="6557">MLIHTNRWYSSSLTCVGLLFKFRWFPTLFLETHRPAGLTKRTSFNSHPTVWCAGNQ</sequence>
<proteinExistence type="predicted"/>